<protein>
    <submittedName>
        <fullName evidence="1">Uncharacterized protein</fullName>
    </submittedName>
</protein>
<gene>
    <name evidence="1" type="ORF">LOY88_003224</name>
</gene>
<name>A0ACB8UX06_9EURO</name>
<sequence>MAAKIAAVLSKNILKESAENRFGQEDPYFEQVKATNLLGRPTTKKRRRAAPEGISEHDVKVLTKVKRRAYRLDLALCNFCGIKFGWGSVIGLVPAIGDALDMILALMVVKTCSNVEGGLPKSLYAQMLFNVIFDFAIGLVPFIGDLADALYKCNTRNAVLLEKYLKEKGQRTLDSTSQVDLEVGAGTRKPQRQITSSNEHPRQPEPARLSRDKTNSGKHGQPRRTQSDFVKGRR</sequence>
<organism evidence="1">
    <name type="scientific">Ophidiomyces ophidiicola</name>
    <dbReference type="NCBI Taxonomy" id="1387563"/>
    <lineage>
        <taxon>Eukaryota</taxon>
        <taxon>Fungi</taxon>
        <taxon>Dikarya</taxon>
        <taxon>Ascomycota</taxon>
        <taxon>Pezizomycotina</taxon>
        <taxon>Eurotiomycetes</taxon>
        <taxon>Eurotiomycetidae</taxon>
        <taxon>Onygenales</taxon>
        <taxon>Onygenaceae</taxon>
        <taxon>Ophidiomyces</taxon>
    </lineage>
</organism>
<proteinExistence type="predicted"/>
<comment type="caution">
    <text evidence="1">The sequence shown here is derived from an EMBL/GenBank/DDBJ whole genome shotgun (WGS) entry which is preliminary data.</text>
</comment>
<evidence type="ECO:0000313" key="1">
    <source>
        <dbReference type="EMBL" id="KAI2387202.1"/>
    </source>
</evidence>
<reference evidence="1" key="1">
    <citation type="journal article" date="2022" name="bioRxiv">
        <title>Population genetic analysis of Ophidiomyces ophidiicola, the causative agent of snake fungal disease, indicates recent introductions to the USA.</title>
        <authorList>
            <person name="Ladner J.T."/>
            <person name="Palmer J.M."/>
            <person name="Ettinger C.L."/>
            <person name="Stajich J.E."/>
            <person name="Farrell T.M."/>
            <person name="Glorioso B.M."/>
            <person name="Lawson B."/>
            <person name="Price S.J."/>
            <person name="Stengle A.G."/>
            <person name="Grear D.A."/>
            <person name="Lorch J.M."/>
        </authorList>
    </citation>
    <scope>NUCLEOTIDE SEQUENCE</scope>
    <source>
        <strain evidence="1">NWHC 24266-5</strain>
    </source>
</reference>
<accession>A0ACB8UX06</accession>
<dbReference type="EMBL" id="JALBCA010000041">
    <property type="protein sequence ID" value="KAI2387202.1"/>
    <property type="molecule type" value="Genomic_DNA"/>
</dbReference>